<evidence type="ECO:0000313" key="2">
    <source>
        <dbReference type="Proteomes" id="UP000193411"/>
    </source>
</evidence>
<organism evidence="1 2">
    <name type="scientific">Catenaria anguillulae PL171</name>
    <dbReference type="NCBI Taxonomy" id="765915"/>
    <lineage>
        <taxon>Eukaryota</taxon>
        <taxon>Fungi</taxon>
        <taxon>Fungi incertae sedis</taxon>
        <taxon>Blastocladiomycota</taxon>
        <taxon>Blastocladiomycetes</taxon>
        <taxon>Blastocladiales</taxon>
        <taxon>Catenariaceae</taxon>
        <taxon>Catenaria</taxon>
    </lineage>
</organism>
<gene>
    <name evidence="1" type="ORF">BCR44DRAFT_51919</name>
</gene>
<dbReference type="EMBL" id="MCFL01000002">
    <property type="protein sequence ID" value="ORZ41072.1"/>
    <property type="molecule type" value="Genomic_DNA"/>
</dbReference>
<dbReference type="AlphaFoldDB" id="A0A1Y2I6F6"/>
<comment type="caution">
    <text evidence="1">The sequence shown here is derived from an EMBL/GenBank/DDBJ whole genome shotgun (WGS) entry which is preliminary data.</text>
</comment>
<protein>
    <submittedName>
        <fullName evidence="1">Uncharacterized protein</fullName>
    </submittedName>
</protein>
<keyword evidence="2" id="KW-1185">Reference proteome</keyword>
<name>A0A1Y2I6F6_9FUNG</name>
<sequence>MLESFKHCLSSCSVTLVLAKQLHAFVPKAGLVGLPFRQRLQGLQQLPLASISPADAAKGWTLALDVSVGEFA</sequence>
<proteinExistence type="predicted"/>
<accession>A0A1Y2I6F6</accession>
<reference evidence="1 2" key="1">
    <citation type="submission" date="2016-07" db="EMBL/GenBank/DDBJ databases">
        <title>Pervasive Adenine N6-methylation of Active Genes in Fungi.</title>
        <authorList>
            <consortium name="DOE Joint Genome Institute"/>
            <person name="Mondo S.J."/>
            <person name="Dannebaum R.O."/>
            <person name="Kuo R.C."/>
            <person name="Labutti K."/>
            <person name="Haridas S."/>
            <person name="Kuo A."/>
            <person name="Salamov A."/>
            <person name="Ahrendt S.R."/>
            <person name="Lipzen A."/>
            <person name="Sullivan W."/>
            <person name="Andreopoulos W.B."/>
            <person name="Clum A."/>
            <person name="Lindquist E."/>
            <person name="Daum C."/>
            <person name="Ramamoorthy G.K."/>
            <person name="Gryganskyi A."/>
            <person name="Culley D."/>
            <person name="Magnuson J.K."/>
            <person name="James T.Y."/>
            <person name="O'Malley M.A."/>
            <person name="Stajich J.E."/>
            <person name="Spatafora J.W."/>
            <person name="Visel A."/>
            <person name="Grigoriev I.V."/>
        </authorList>
    </citation>
    <scope>NUCLEOTIDE SEQUENCE [LARGE SCALE GENOMIC DNA]</scope>
    <source>
        <strain evidence="1 2">PL171</strain>
    </source>
</reference>
<dbReference type="Proteomes" id="UP000193411">
    <property type="component" value="Unassembled WGS sequence"/>
</dbReference>
<evidence type="ECO:0000313" key="1">
    <source>
        <dbReference type="EMBL" id="ORZ41072.1"/>
    </source>
</evidence>